<dbReference type="SUPFAM" id="SSF101852">
    <property type="entry name" value="Bacterial fluorinating enzyme, C-terminal domain"/>
    <property type="match status" value="1"/>
</dbReference>
<accession>A0A4Q1DAZ5</accession>
<evidence type="ECO:0000313" key="5">
    <source>
        <dbReference type="EMBL" id="RXK86614.1"/>
    </source>
</evidence>
<dbReference type="PIRSF" id="PIRSF006779">
    <property type="entry name" value="UCP006779"/>
    <property type="match status" value="1"/>
</dbReference>
<sequence>MPIVTLTTDIGQNDYIIGAIKGQLLTANPAFNIVDITHSLSPFNYLQAAYICSNAYKYYPAGTFHVLLINLFDAPPRRLLLAEHNKQWIACPDNGILTLVTGSKPASMVSVPIPQTDSLGVLQCTQPLVNALAPLSQGRPLEQVGETGVTIDERYPLRATYGNNWMEGQIIFIDNFENVVVNITRDEFEAQRNGRSFKIVFTRNEMIDTLAQNYSSVAPGEKMAWFNSAGYLEIAINKGNMAGLFGLQGFSETSQQAAALHNKWFYQTVRIFFE</sequence>
<gene>
    <name evidence="5" type="ORF">ESB13_07370</name>
</gene>
<keyword evidence="6" id="KW-1185">Reference proteome</keyword>
<reference evidence="5 6" key="1">
    <citation type="submission" date="2019-01" db="EMBL/GenBank/DDBJ databases">
        <title>Filimonas sp. strain TTM-71.</title>
        <authorList>
            <person name="Chen W.-M."/>
        </authorList>
    </citation>
    <scope>NUCLEOTIDE SEQUENCE [LARGE SCALE GENOMIC DNA]</scope>
    <source>
        <strain evidence="5 6">TTM-71</strain>
    </source>
</reference>
<dbReference type="InterPro" id="IPR046470">
    <property type="entry name" value="SAM_HAT_C"/>
</dbReference>
<protein>
    <recommendedName>
        <fullName evidence="7">SAM-dependent chlorinase/fluorinase</fullName>
    </recommendedName>
</protein>
<dbReference type="RefSeq" id="WP_129002362.1">
    <property type="nucleotide sequence ID" value="NZ_SDHZ01000001.1"/>
</dbReference>
<name>A0A4Q1DAZ5_9BACT</name>
<dbReference type="PANTHER" id="PTHR35092:SF1">
    <property type="entry name" value="CHLORINASE MJ1651"/>
    <property type="match status" value="1"/>
</dbReference>
<dbReference type="InterPro" id="IPR002747">
    <property type="entry name" value="SAM_OH_AdoTrfase"/>
</dbReference>
<dbReference type="Pfam" id="PF01887">
    <property type="entry name" value="SAM_HAT_N"/>
    <property type="match status" value="1"/>
</dbReference>
<dbReference type="OrthoDB" id="9792195at2"/>
<feature type="domain" description="S-adenosyl-l-methionine hydroxide adenosyltransferase C-terminal" evidence="4">
    <location>
        <begin position="168"/>
        <end position="248"/>
    </location>
</feature>
<evidence type="ECO:0000313" key="6">
    <source>
        <dbReference type="Proteomes" id="UP000290545"/>
    </source>
</evidence>
<evidence type="ECO:0000259" key="3">
    <source>
        <dbReference type="Pfam" id="PF01887"/>
    </source>
</evidence>
<dbReference type="InterPro" id="IPR046469">
    <property type="entry name" value="SAM_HAT_N"/>
</dbReference>
<keyword evidence="1" id="KW-0949">S-adenosyl-L-methionine</keyword>
<evidence type="ECO:0008006" key="7">
    <source>
        <dbReference type="Google" id="ProtNLM"/>
    </source>
</evidence>
<comment type="similarity">
    <text evidence="2">Belongs to the SAM hydrolase / SAM-dependent halogenase family.</text>
</comment>
<comment type="caution">
    <text evidence="5">The sequence shown here is derived from an EMBL/GenBank/DDBJ whole genome shotgun (WGS) entry which is preliminary data.</text>
</comment>
<dbReference type="Gene3D" id="3.40.50.10790">
    <property type="entry name" value="S-adenosyl-l-methionine hydroxide adenosyltransferase, N-terminal"/>
    <property type="match status" value="1"/>
</dbReference>
<dbReference type="InterPro" id="IPR023227">
    <property type="entry name" value="SAM_OH_AdoTrfase_C_sf"/>
</dbReference>
<dbReference type="PANTHER" id="PTHR35092">
    <property type="entry name" value="CHLORINASE MJ1651"/>
    <property type="match status" value="1"/>
</dbReference>
<evidence type="ECO:0000256" key="2">
    <source>
        <dbReference type="ARBA" id="ARBA00024035"/>
    </source>
</evidence>
<feature type="domain" description="S-adenosyl-l-methionine hydroxide adenosyltransferase N-terminal" evidence="3">
    <location>
        <begin position="4"/>
        <end position="145"/>
    </location>
</feature>
<dbReference type="EMBL" id="SDHZ01000001">
    <property type="protein sequence ID" value="RXK86614.1"/>
    <property type="molecule type" value="Genomic_DNA"/>
</dbReference>
<dbReference type="SUPFAM" id="SSF102522">
    <property type="entry name" value="Bacterial fluorinating enzyme, N-terminal domain"/>
    <property type="match status" value="1"/>
</dbReference>
<dbReference type="InterPro" id="IPR023228">
    <property type="entry name" value="SAM_OH_AdoTrfase_N_sf"/>
</dbReference>
<dbReference type="Proteomes" id="UP000290545">
    <property type="component" value="Unassembled WGS sequence"/>
</dbReference>
<dbReference type="Pfam" id="PF20257">
    <property type="entry name" value="SAM_HAT_C"/>
    <property type="match status" value="1"/>
</dbReference>
<evidence type="ECO:0000256" key="1">
    <source>
        <dbReference type="ARBA" id="ARBA00022691"/>
    </source>
</evidence>
<proteinExistence type="inferred from homology"/>
<evidence type="ECO:0000259" key="4">
    <source>
        <dbReference type="Pfam" id="PF20257"/>
    </source>
</evidence>
<dbReference type="AlphaFoldDB" id="A0A4Q1DAZ5"/>
<dbReference type="Gene3D" id="2.40.30.90">
    <property type="entry name" value="Bacterial fluorinating enzyme like"/>
    <property type="match status" value="1"/>
</dbReference>
<organism evidence="5 6">
    <name type="scientific">Filimonas effusa</name>
    <dbReference type="NCBI Taxonomy" id="2508721"/>
    <lineage>
        <taxon>Bacteria</taxon>
        <taxon>Pseudomonadati</taxon>
        <taxon>Bacteroidota</taxon>
        <taxon>Chitinophagia</taxon>
        <taxon>Chitinophagales</taxon>
        <taxon>Chitinophagaceae</taxon>
        <taxon>Filimonas</taxon>
    </lineage>
</organism>